<evidence type="ECO:0000256" key="4">
    <source>
        <dbReference type="SAM" id="SignalP"/>
    </source>
</evidence>
<feature type="region of interest" description="Disordered" evidence="3">
    <location>
        <begin position="377"/>
        <end position="396"/>
    </location>
</feature>
<dbReference type="PANTHER" id="PTHR30158:SF24">
    <property type="entry name" value="HLYD FAMILY SECRETION PROTEIN"/>
    <property type="match status" value="1"/>
</dbReference>
<dbReference type="Proteomes" id="UP000664761">
    <property type="component" value="Unassembled WGS sequence"/>
</dbReference>
<evidence type="ECO:0000259" key="7">
    <source>
        <dbReference type="Pfam" id="PF25967"/>
    </source>
</evidence>
<evidence type="ECO:0000313" key="8">
    <source>
        <dbReference type="EMBL" id="MBO0333902.1"/>
    </source>
</evidence>
<accession>A0ABS3F6D0</accession>
<dbReference type="Gene3D" id="2.40.30.170">
    <property type="match status" value="1"/>
</dbReference>
<dbReference type="EMBL" id="JAFLNC010000003">
    <property type="protein sequence ID" value="MBO0333902.1"/>
    <property type="molecule type" value="Genomic_DNA"/>
</dbReference>
<feature type="signal peptide" evidence="4">
    <location>
        <begin position="1"/>
        <end position="38"/>
    </location>
</feature>
<evidence type="ECO:0000256" key="1">
    <source>
        <dbReference type="ARBA" id="ARBA00004196"/>
    </source>
</evidence>
<keyword evidence="4" id="KW-0732">Signal</keyword>
<gene>
    <name evidence="8" type="ORF">J0X12_09765</name>
</gene>
<evidence type="ECO:0000256" key="3">
    <source>
        <dbReference type="SAM" id="MobiDB-lite"/>
    </source>
</evidence>
<dbReference type="InterPro" id="IPR058626">
    <property type="entry name" value="MdtA-like_b-barrel"/>
</dbReference>
<comment type="subcellular location">
    <subcellularLocation>
        <location evidence="1">Cell envelope</location>
    </subcellularLocation>
</comment>
<dbReference type="Pfam" id="PF25917">
    <property type="entry name" value="BSH_RND"/>
    <property type="match status" value="1"/>
</dbReference>
<proteinExistence type="inferred from homology"/>
<reference evidence="8 9" key="1">
    <citation type="submission" date="2021-03" db="EMBL/GenBank/DDBJ databases">
        <title>Sneathiella sp. CAU 1612 isolated from Kang Won-do.</title>
        <authorList>
            <person name="Kim W."/>
        </authorList>
    </citation>
    <scope>NUCLEOTIDE SEQUENCE [LARGE SCALE GENOMIC DNA]</scope>
    <source>
        <strain evidence="8 9">CAU 1612</strain>
    </source>
</reference>
<evidence type="ECO:0000259" key="6">
    <source>
        <dbReference type="Pfam" id="PF25944"/>
    </source>
</evidence>
<comment type="caution">
    <text evidence="8">The sequence shown here is derived from an EMBL/GenBank/DDBJ whole genome shotgun (WGS) entry which is preliminary data.</text>
</comment>
<dbReference type="InterPro" id="IPR006143">
    <property type="entry name" value="RND_pump_MFP"/>
</dbReference>
<dbReference type="Pfam" id="PF25967">
    <property type="entry name" value="RND-MFP_C"/>
    <property type="match status" value="1"/>
</dbReference>
<sequence length="396" mass="43169">MVRLLKTLGKIVGRKATHILAAVSALLTLSLQPSAAMAQSAPPPVTVANPLQREIVEYTEFTGQFAPVQYVELRSRVSGYLQEIKFTDGQIVSKGDLLFVIDPRPFEATLASMRALLAQSLARVDLADKQLERASKLREKDFVASSTYDERVQEKRVSMAAAEIARADITAAELDLEFTRILAPIAGRISRHEVSVGNLVSGGDGSGNTLLTTIVSIDPIYFDFDMSESAYLGYQRAVQSGTLQSTREAIPVFARLTDEPDWPREGTLNFVDNQVDRTSGTIRMRAVFPNTDGFLTPGQFGRIRVPGSDKYTALLIPDEAIVSDQSNKVVMTVSEDGTVVPKVVRPGPTYDGLRIVRKGLEPGDRIIIKGLMRARPGAKVTPQEGEIKGAGERRPG</sequence>
<comment type="similarity">
    <text evidence="2">Belongs to the membrane fusion protein (MFP) (TC 8.A.1) family.</text>
</comment>
<feature type="compositionally biased region" description="Basic and acidic residues" evidence="3">
    <location>
        <begin position="385"/>
        <end position="396"/>
    </location>
</feature>
<name>A0ABS3F6D0_9PROT</name>
<dbReference type="InterPro" id="IPR058625">
    <property type="entry name" value="MdtA-like_BSH"/>
</dbReference>
<dbReference type="Gene3D" id="1.10.287.470">
    <property type="entry name" value="Helix hairpin bin"/>
    <property type="match status" value="1"/>
</dbReference>
<feature type="domain" description="Multidrug resistance protein MdtA-like beta-barrel" evidence="6">
    <location>
        <begin position="219"/>
        <end position="305"/>
    </location>
</feature>
<dbReference type="RefSeq" id="WP_207044951.1">
    <property type="nucleotide sequence ID" value="NZ_JAFLNC010000003.1"/>
</dbReference>
<dbReference type="Gene3D" id="2.40.420.20">
    <property type="match status" value="1"/>
</dbReference>
<feature type="domain" description="Multidrug resistance protein MdtA-like barrel-sandwich hybrid" evidence="5">
    <location>
        <begin position="70"/>
        <end position="208"/>
    </location>
</feature>
<organism evidence="8 9">
    <name type="scientific">Sneathiella sedimenti</name>
    <dbReference type="NCBI Taxonomy" id="2816034"/>
    <lineage>
        <taxon>Bacteria</taxon>
        <taxon>Pseudomonadati</taxon>
        <taxon>Pseudomonadota</taxon>
        <taxon>Alphaproteobacteria</taxon>
        <taxon>Sneathiellales</taxon>
        <taxon>Sneathiellaceae</taxon>
        <taxon>Sneathiella</taxon>
    </lineage>
</organism>
<feature type="chain" id="PRO_5047053088" evidence="4">
    <location>
        <begin position="39"/>
        <end position="396"/>
    </location>
</feature>
<protein>
    <submittedName>
        <fullName evidence="8">Efflux RND transporter periplasmic adaptor subunit</fullName>
    </submittedName>
</protein>
<dbReference type="SUPFAM" id="SSF111369">
    <property type="entry name" value="HlyD-like secretion proteins"/>
    <property type="match status" value="1"/>
</dbReference>
<dbReference type="PANTHER" id="PTHR30158">
    <property type="entry name" value="ACRA/E-RELATED COMPONENT OF DRUG EFFLUX TRANSPORTER"/>
    <property type="match status" value="1"/>
</dbReference>
<keyword evidence="9" id="KW-1185">Reference proteome</keyword>
<evidence type="ECO:0000256" key="2">
    <source>
        <dbReference type="ARBA" id="ARBA00009477"/>
    </source>
</evidence>
<feature type="domain" description="Multidrug resistance protein MdtA-like C-terminal permuted SH3" evidence="7">
    <location>
        <begin position="313"/>
        <end position="372"/>
    </location>
</feature>
<evidence type="ECO:0000313" key="9">
    <source>
        <dbReference type="Proteomes" id="UP000664761"/>
    </source>
</evidence>
<dbReference type="NCBIfam" id="TIGR01730">
    <property type="entry name" value="RND_mfp"/>
    <property type="match status" value="1"/>
</dbReference>
<evidence type="ECO:0000259" key="5">
    <source>
        <dbReference type="Pfam" id="PF25917"/>
    </source>
</evidence>
<dbReference type="Pfam" id="PF25944">
    <property type="entry name" value="Beta-barrel_RND"/>
    <property type="match status" value="1"/>
</dbReference>
<dbReference type="Gene3D" id="2.40.50.100">
    <property type="match status" value="1"/>
</dbReference>
<dbReference type="InterPro" id="IPR058627">
    <property type="entry name" value="MdtA-like_C"/>
</dbReference>